<accession>A0A8E0RVZ8</accession>
<comment type="caution">
    <text evidence="1">The sequence shown here is derived from an EMBL/GenBank/DDBJ whole genome shotgun (WGS) entry which is preliminary data.</text>
</comment>
<dbReference type="EMBL" id="LUCM01006828">
    <property type="protein sequence ID" value="KAA0190718.1"/>
    <property type="molecule type" value="Genomic_DNA"/>
</dbReference>
<keyword evidence="2" id="KW-1185">Reference proteome</keyword>
<proteinExistence type="predicted"/>
<name>A0A8E0RVZ8_9TREM</name>
<dbReference type="AlphaFoldDB" id="A0A8E0RVZ8"/>
<evidence type="ECO:0000313" key="1">
    <source>
        <dbReference type="EMBL" id="KAA0190718.1"/>
    </source>
</evidence>
<feature type="non-terminal residue" evidence="1">
    <location>
        <position position="73"/>
    </location>
</feature>
<dbReference type="Proteomes" id="UP000728185">
    <property type="component" value="Unassembled WGS sequence"/>
</dbReference>
<dbReference type="SUPFAM" id="SSF48350">
    <property type="entry name" value="GTPase activation domain, GAP"/>
    <property type="match status" value="1"/>
</dbReference>
<dbReference type="InterPro" id="IPR008936">
    <property type="entry name" value="Rho_GTPase_activation_prot"/>
</dbReference>
<gene>
    <name evidence="1" type="ORF">FBUS_11813</name>
</gene>
<reference evidence="1" key="1">
    <citation type="submission" date="2019-05" db="EMBL/GenBank/DDBJ databases">
        <title>Annotation for the trematode Fasciolopsis buski.</title>
        <authorList>
            <person name="Choi Y.-J."/>
        </authorList>
    </citation>
    <scope>NUCLEOTIDE SEQUENCE</scope>
    <source>
        <strain evidence="1">HT</strain>
        <tissue evidence="1">Whole worm</tissue>
    </source>
</reference>
<protein>
    <submittedName>
        <fullName evidence="1">Uncharacterized protein</fullName>
    </submittedName>
</protein>
<sequence length="73" mass="8296">MVTTTIEDNTTSIGPIWTGSKSKQVSNPWCTTESDWPECRVPQPVFALFIYLAQRGVHVNDLFRRPGNITQMK</sequence>
<organism evidence="1 2">
    <name type="scientific">Fasciolopsis buskii</name>
    <dbReference type="NCBI Taxonomy" id="27845"/>
    <lineage>
        <taxon>Eukaryota</taxon>
        <taxon>Metazoa</taxon>
        <taxon>Spiralia</taxon>
        <taxon>Lophotrochozoa</taxon>
        <taxon>Platyhelminthes</taxon>
        <taxon>Trematoda</taxon>
        <taxon>Digenea</taxon>
        <taxon>Plagiorchiida</taxon>
        <taxon>Echinostomata</taxon>
        <taxon>Echinostomatoidea</taxon>
        <taxon>Fasciolidae</taxon>
        <taxon>Fasciolopsis</taxon>
    </lineage>
</organism>
<evidence type="ECO:0000313" key="2">
    <source>
        <dbReference type="Proteomes" id="UP000728185"/>
    </source>
</evidence>
<dbReference type="OrthoDB" id="6283036at2759"/>